<protein>
    <recommendedName>
        <fullName evidence="15">lytic cellulose monooxygenase (C4-dehydrogenating)</fullName>
        <ecNumber evidence="15">1.14.99.56</ecNumber>
    </recommendedName>
</protein>
<keyword evidence="5 16" id="KW-0732">Signal</keyword>
<sequence length="140" mass="14468">MHALSTFLSLFAAVPVVAGHAYVVPLSLDGSEACQGNTPNSNGVQSPITMINSVSPIQNTSSSDLSWGQGAQKAAKIASANPGSTVSFKWVSGTGANWPHEAGPLMTYLASGGCANSYCSSARWFKIEESGLRSDGAWAM</sequence>
<dbReference type="GO" id="GO:0046872">
    <property type="term" value="F:metal ion binding"/>
    <property type="evidence" value="ECO:0007669"/>
    <property type="project" value="UniProtKB-KW"/>
</dbReference>
<evidence type="ECO:0000313" key="18">
    <source>
        <dbReference type="EMBL" id="EJF62112.1"/>
    </source>
</evidence>
<evidence type="ECO:0000256" key="4">
    <source>
        <dbReference type="ARBA" id="ARBA00022723"/>
    </source>
</evidence>
<dbReference type="GO" id="GO:0004497">
    <property type="term" value="F:monooxygenase activity"/>
    <property type="evidence" value="ECO:0007669"/>
    <property type="project" value="UniProtKB-KW"/>
</dbReference>
<dbReference type="InterPro" id="IPR005103">
    <property type="entry name" value="AA9_LPMO"/>
</dbReference>
<keyword evidence="12" id="KW-0624">Polysaccharide degradation</keyword>
<comment type="catalytic activity">
    <reaction evidence="14">
        <text>[(1-&gt;4)-beta-D-glucosyl]n+m + reduced acceptor + O2 = 4-dehydro-beta-D-glucosyl-[(1-&gt;4)-beta-D-glucosyl]n-1 + [(1-&gt;4)-beta-D-glucosyl]m + acceptor + H2O.</text>
        <dbReference type="EC" id="1.14.99.56"/>
    </reaction>
</comment>
<evidence type="ECO:0000256" key="16">
    <source>
        <dbReference type="SAM" id="SignalP"/>
    </source>
</evidence>
<evidence type="ECO:0000256" key="3">
    <source>
        <dbReference type="ARBA" id="ARBA00022525"/>
    </source>
</evidence>
<feature type="domain" description="Auxiliary Activity family 9 catalytic" evidence="17">
    <location>
        <begin position="20"/>
        <end position="139"/>
    </location>
</feature>
<evidence type="ECO:0000256" key="11">
    <source>
        <dbReference type="ARBA" id="ARBA00023277"/>
    </source>
</evidence>
<comment type="subcellular location">
    <subcellularLocation>
        <location evidence="2">Secreted</location>
    </subcellularLocation>
</comment>
<organism evidence="18 19">
    <name type="scientific">Dichomitus squalens (strain LYAD-421)</name>
    <name type="common">Western red white-rot fungus</name>
    <dbReference type="NCBI Taxonomy" id="732165"/>
    <lineage>
        <taxon>Eukaryota</taxon>
        <taxon>Fungi</taxon>
        <taxon>Dikarya</taxon>
        <taxon>Basidiomycota</taxon>
        <taxon>Agaricomycotina</taxon>
        <taxon>Agaricomycetes</taxon>
        <taxon>Polyporales</taxon>
        <taxon>Polyporaceae</taxon>
        <taxon>Dichomitus</taxon>
    </lineage>
</organism>
<dbReference type="AlphaFoldDB" id="R7T2V4"/>
<evidence type="ECO:0000256" key="9">
    <source>
        <dbReference type="ARBA" id="ARBA00023033"/>
    </source>
</evidence>
<dbReference type="GO" id="GO:0030245">
    <property type="term" value="P:cellulose catabolic process"/>
    <property type="evidence" value="ECO:0007669"/>
    <property type="project" value="UniProtKB-KW"/>
</dbReference>
<feature type="signal peptide" evidence="16">
    <location>
        <begin position="1"/>
        <end position="19"/>
    </location>
</feature>
<evidence type="ECO:0000259" key="17">
    <source>
        <dbReference type="Pfam" id="PF03443"/>
    </source>
</evidence>
<keyword evidence="7" id="KW-0560">Oxidoreductase</keyword>
<keyword evidence="3" id="KW-0964">Secreted</keyword>
<dbReference type="Pfam" id="PF03443">
    <property type="entry name" value="AA9"/>
    <property type="match status" value="1"/>
</dbReference>
<evidence type="ECO:0000256" key="2">
    <source>
        <dbReference type="ARBA" id="ARBA00004613"/>
    </source>
</evidence>
<evidence type="ECO:0000313" key="19">
    <source>
        <dbReference type="Proteomes" id="UP000053319"/>
    </source>
</evidence>
<keyword evidence="6" id="KW-0136">Cellulose degradation</keyword>
<comment type="similarity">
    <text evidence="13">Belongs to the polysaccharide monooxygenase AA9 family.</text>
</comment>
<name>R7T2V4_DICSQ</name>
<evidence type="ECO:0000256" key="12">
    <source>
        <dbReference type="ARBA" id="ARBA00023326"/>
    </source>
</evidence>
<evidence type="ECO:0000256" key="13">
    <source>
        <dbReference type="ARBA" id="ARBA00044502"/>
    </source>
</evidence>
<evidence type="ECO:0000256" key="1">
    <source>
        <dbReference type="ARBA" id="ARBA00001973"/>
    </source>
</evidence>
<dbReference type="KEGG" id="dsq:DICSQDRAFT_169685"/>
<evidence type="ECO:0000256" key="15">
    <source>
        <dbReference type="ARBA" id="ARBA00047174"/>
    </source>
</evidence>
<dbReference type="Proteomes" id="UP000053319">
    <property type="component" value="Unassembled WGS sequence"/>
</dbReference>
<feature type="chain" id="PRO_5004456022" description="lytic cellulose monooxygenase (C4-dehydrogenating)" evidence="16">
    <location>
        <begin position="20"/>
        <end position="140"/>
    </location>
</feature>
<keyword evidence="9" id="KW-0503">Monooxygenase</keyword>
<dbReference type="RefSeq" id="XP_007365367.1">
    <property type="nucleotide sequence ID" value="XM_007365305.1"/>
</dbReference>
<evidence type="ECO:0000256" key="6">
    <source>
        <dbReference type="ARBA" id="ARBA00023001"/>
    </source>
</evidence>
<reference evidence="18 19" key="1">
    <citation type="journal article" date="2012" name="Science">
        <title>The Paleozoic origin of enzymatic lignin decomposition reconstructed from 31 fungal genomes.</title>
        <authorList>
            <person name="Floudas D."/>
            <person name="Binder M."/>
            <person name="Riley R."/>
            <person name="Barry K."/>
            <person name="Blanchette R.A."/>
            <person name="Henrissat B."/>
            <person name="Martinez A.T."/>
            <person name="Otillar R."/>
            <person name="Spatafora J.W."/>
            <person name="Yadav J.S."/>
            <person name="Aerts A."/>
            <person name="Benoit I."/>
            <person name="Boyd A."/>
            <person name="Carlson A."/>
            <person name="Copeland A."/>
            <person name="Coutinho P.M."/>
            <person name="de Vries R.P."/>
            <person name="Ferreira P."/>
            <person name="Findley K."/>
            <person name="Foster B."/>
            <person name="Gaskell J."/>
            <person name="Glotzer D."/>
            <person name="Gorecki P."/>
            <person name="Heitman J."/>
            <person name="Hesse C."/>
            <person name="Hori C."/>
            <person name="Igarashi K."/>
            <person name="Jurgens J.A."/>
            <person name="Kallen N."/>
            <person name="Kersten P."/>
            <person name="Kohler A."/>
            <person name="Kuees U."/>
            <person name="Kumar T.K.A."/>
            <person name="Kuo A."/>
            <person name="LaButti K."/>
            <person name="Larrondo L.F."/>
            <person name="Lindquist E."/>
            <person name="Ling A."/>
            <person name="Lombard V."/>
            <person name="Lucas S."/>
            <person name="Lundell T."/>
            <person name="Martin R."/>
            <person name="McLaughlin D.J."/>
            <person name="Morgenstern I."/>
            <person name="Morin E."/>
            <person name="Murat C."/>
            <person name="Nagy L.G."/>
            <person name="Nolan M."/>
            <person name="Ohm R.A."/>
            <person name="Patyshakuliyeva A."/>
            <person name="Rokas A."/>
            <person name="Ruiz-Duenas F.J."/>
            <person name="Sabat G."/>
            <person name="Salamov A."/>
            <person name="Samejima M."/>
            <person name="Schmutz J."/>
            <person name="Slot J.C."/>
            <person name="St John F."/>
            <person name="Stenlid J."/>
            <person name="Sun H."/>
            <person name="Sun S."/>
            <person name="Syed K."/>
            <person name="Tsang A."/>
            <person name="Wiebenga A."/>
            <person name="Young D."/>
            <person name="Pisabarro A."/>
            <person name="Eastwood D.C."/>
            <person name="Martin F."/>
            <person name="Cullen D."/>
            <person name="Grigoriev I.V."/>
            <person name="Hibbett D.S."/>
        </authorList>
    </citation>
    <scope>NUCLEOTIDE SEQUENCE [LARGE SCALE GENOMIC DNA]</scope>
    <source>
        <strain evidence="18 19">LYAD-421 SS1</strain>
    </source>
</reference>
<dbReference type="PANTHER" id="PTHR33353:SF10">
    <property type="entry name" value="ENDO-BETA-1,4-GLUCANASE D"/>
    <property type="match status" value="1"/>
</dbReference>
<dbReference type="PANTHER" id="PTHR33353">
    <property type="entry name" value="PUTATIVE (AFU_ORTHOLOGUE AFUA_1G12560)-RELATED"/>
    <property type="match status" value="1"/>
</dbReference>
<dbReference type="EMBL" id="JH719407">
    <property type="protein sequence ID" value="EJF62112.1"/>
    <property type="molecule type" value="Genomic_DNA"/>
</dbReference>
<gene>
    <name evidence="18" type="ORF">DICSQDRAFT_169685</name>
</gene>
<dbReference type="GO" id="GO:0005576">
    <property type="term" value="C:extracellular region"/>
    <property type="evidence" value="ECO:0007669"/>
    <property type="project" value="UniProtKB-SubCell"/>
</dbReference>
<comment type="cofactor">
    <cofactor evidence="1">
        <name>Cu(2+)</name>
        <dbReference type="ChEBI" id="CHEBI:29036"/>
    </cofactor>
</comment>
<dbReference type="EC" id="1.14.99.56" evidence="15"/>
<dbReference type="InterPro" id="IPR049892">
    <property type="entry name" value="AA9"/>
</dbReference>
<dbReference type="HOGENOM" id="CLU_1835113_0_0_1"/>
<keyword evidence="4" id="KW-0479">Metal-binding</keyword>
<dbReference type="Gene3D" id="2.70.50.70">
    <property type="match status" value="1"/>
</dbReference>
<evidence type="ECO:0000256" key="10">
    <source>
        <dbReference type="ARBA" id="ARBA00023157"/>
    </source>
</evidence>
<evidence type="ECO:0000256" key="14">
    <source>
        <dbReference type="ARBA" id="ARBA00045077"/>
    </source>
</evidence>
<evidence type="ECO:0000256" key="5">
    <source>
        <dbReference type="ARBA" id="ARBA00022729"/>
    </source>
</evidence>
<accession>R7T2V4</accession>
<keyword evidence="8" id="KW-0186">Copper</keyword>
<proteinExistence type="inferred from homology"/>
<dbReference type="GeneID" id="18839011"/>
<keyword evidence="10" id="KW-1015">Disulfide bond</keyword>
<keyword evidence="11" id="KW-0119">Carbohydrate metabolism</keyword>
<evidence type="ECO:0000256" key="8">
    <source>
        <dbReference type="ARBA" id="ARBA00023008"/>
    </source>
</evidence>
<evidence type="ECO:0000256" key="7">
    <source>
        <dbReference type="ARBA" id="ARBA00023002"/>
    </source>
</evidence>